<dbReference type="EMBL" id="CP054492">
    <property type="protein sequence ID" value="QOY52300.1"/>
    <property type="molecule type" value="Genomic_DNA"/>
</dbReference>
<dbReference type="Proteomes" id="UP000593994">
    <property type="component" value="Chromosome"/>
</dbReference>
<feature type="coiled-coil region" evidence="1">
    <location>
        <begin position="260"/>
        <end position="288"/>
    </location>
</feature>
<evidence type="ECO:0000256" key="1">
    <source>
        <dbReference type="SAM" id="Coils"/>
    </source>
</evidence>
<feature type="coiled-coil region" evidence="1">
    <location>
        <begin position="403"/>
        <end position="430"/>
    </location>
</feature>
<feature type="coiled-coil region" evidence="1">
    <location>
        <begin position="97"/>
        <end position="124"/>
    </location>
</feature>
<reference evidence="2 3" key="1">
    <citation type="submission" date="2020-05" db="EMBL/GenBank/DDBJ databases">
        <title>Sulfurimonas marisnigri, sp. nov., and Sulfurimonas baltica, sp. nov., manganese oxide reducing chemolithoautotrophs of the class Epsilonproteobacteria isolated from the pelagic redoxclines of the Black and Baltic Seas and emended description of the genus Sulfurimonas.</title>
        <authorList>
            <person name="Henkel J.V."/>
            <person name="Laudan C."/>
            <person name="Werner J."/>
            <person name="Neu T."/>
            <person name="Plewe S."/>
            <person name="Sproer C."/>
            <person name="Bunk B."/>
            <person name="Schulz-Vogt H.N."/>
        </authorList>
    </citation>
    <scope>NUCLEOTIDE SEQUENCE [LARGE SCALE GENOMIC DNA]</scope>
    <source>
        <strain evidence="2 3">GD2</strain>
    </source>
</reference>
<organism evidence="2 3">
    <name type="scientific">Candidatus Sulfurimonas baltica</name>
    <dbReference type="NCBI Taxonomy" id="2740404"/>
    <lineage>
        <taxon>Bacteria</taxon>
        <taxon>Pseudomonadati</taxon>
        <taxon>Campylobacterota</taxon>
        <taxon>Epsilonproteobacteria</taxon>
        <taxon>Campylobacterales</taxon>
        <taxon>Sulfurimonadaceae</taxon>
        <taxon>Sulfurimonas</taxon>
    </lineage>
</organism>
<evidence type="ECO:0000313" key="3">
    <source>
        <dbReference type="Proteomes" id="UP000593994"/>
    </source>
</evidence>
<keyword evidence="1" id="KW-0175">Coiled coil</keyword>
<accession>A0A7S7LVW5</accession>
<evidence type="ECO:0000313" key="2">
    <source>
        <dbReference type="EMBL" id="QOY52300.1"/>
    </source>
</evidence>
<dbReference type="RefSeq" id="WP_194370210.1">
    <property type="nucleotide sequence ID" value="NZ_CP054492.1"/>
</dbReference>
<protein>
    <submittedName>
        <fullName evidence="2">Uncharacterized protein</fullName>
    </submittedName>
</protein>
<keyword evidence="3" id="KW-1185">Reference proteome</keyword>
<dbReference type="AlphaFoldDB" id="A0A7S7LVW5"/>
<name>A0A7S7LVW5_9BACT</name>
<gene>
    <name evidence="2" type="ORF">HUE88_00985</name>
</gene>
<dbReference type="KEGG" id="sbal:HUE88_00985"/>
<feature type="coiled-coil region" evidence="1">
    <location>
        <begin position="325"/>
        <end position="352"/>
    </location>
</feature>
<proteinExistence type="predicted"/>
<sequence>MSTSFIQIKAIKTKKHLQERVTHIVQPYNRFKGVFDNIIYINEEFSQDTETKNIPDAKATTVLRSKLTRTIGSYKNQLNKQTLKLKNAQFISDQKGISRAESAIARNEAKIKELTEQRDSISDSRKDNAGGNKISYREIVFSITGVRHLLEDEQYSNRLYNLSRQFLEDNLNAKLIKAVIHRDQPGNVQHIHYLIEYDADNSFTNDMKLKYKDDEKHIQDLAIEWEQKIKQSRVVEQFHIDYEDIVKNGKREYKTLAKFKREQKETLLEVTEEAKKETQQLKSKLIKKSKDSKGNIDKVKVLNSLLNTVKAMKIEFKLLVSSLSTNKLLKKNNQLNSTVEKLTSDLERNERLSDEFYQENVKNFDKRVRAKNTALVRSEHKLSKLEKSHTDSERVNKENITKVAKLTLSNQELQARVKSLESQLGIMQRAKIKIGSTLKKLRSGKRESNMSLIDLIGK</sequence>